<accession>A0ACB6ZGV7</accession>
<keyword evidence="2" id="KW-1185">Reference proteome</keyword>
<gene>
    <name evidence="1" type="ORF">BDM02DRAFT_3143596</name>
</gene>
<dbReference type="EMBL" id="MU118007">
    <property type="protein sequence ID" value="KAF9648814.1"/>
    <property type="molecule type" value="Genomic_DNA"/>
</dbReference>
<keyword evidence="1" id="KW-0378">Hydrolase</keyword>
<reference evidence="1" key="2">
    <citation type="journal article" date="2020" name="Nat. Commun.">
        <title>Large-scale genome sequencing of mycorrhizal fungi provides insights into the early evolution of symbiotic traits.</title>
        <authorList>
            <person name="Miyauchi S."/>
            <person name="Kiss E."/>
            <person name="Kuo A."/>
            <person name="Drula E."/>
            <person name="Kohler A."/>
            <person name="Sanchez-Garcia M."/>
            <person name="Morin E."/>
            <person name="Andreopoulos B."/>
            <person name="Barry K.W."/>
            <person name="Bonito G."/>
            <person name="Buee M."/>
            <person name="Carver A."/>
            <person name="Chen C."/>
            <person name="Cichocki N."/>
            <person name="Clum A."/>
            <person name="Culley D."/>
            <person name="Crous P.W."/>
            <person name="Fauchery L."/>
            <person name="Girlanda M."/>
            <person name="Hayes R.D."/>
            <person name="Keri Z."/>
            <person name="LaButti K."/>
            <person name="Lipzen A."/>
            <person name="Lombard V."/>
            <person name="Magnuson J."/>
            <person name="Maillard F."/>
            <person name="Murat C."/>
            <person name="Nolan M."/>
            <person name="Ohm R.A."/>
            <person name="Pangilinan J."/>
            <person name="Pereira M.F."/>
            <person name="Perotto S."/>
            <person name="Peter M."/>
            <person name="Pfister S."/>
            <person name="Riley R."/>
            <person name="Sitrit Y."/>
            <person name="Stielow J.B."/>
            <person name="Szollosi G."/>
            <person name="Zifcakova L."/>
            <person name="Stursova M."/>
            <person name="Spatafora J.W."/>
            <person name="Tedersoo L."/>
            <person name="Vaario L.M."/>
            <person name="Yamada A."/>
            <person name="Yan M."/>
            <person name="Wang P."/>
            <person name="Xu J."/>
            <person name="Bruns T."/>
            <person name="Baldrian P."/>
            <person name="Vilgalys R."/>
            <person name="Dunand C."/>
            <person name="Henrissat B."/>
            <person name="Grigoriev I.V."/>
            <person name="Hibbett D."/>
            <person name="Nagy L.G."/>
            <person name="Martin F.M."/>
        </authorList>
    </citation>
    <scope>NUCLEOTIDE SEQUENCE</scope>
    <source>
        <strain evidence="1">P2</strain>
    </source>
</reference>
<name>A0ACB6ZGV7_THEGA</name>
<protein>
    <submittedName>
        <fullName evidence="1">Acid protease</fullName>
    </submittedName>
</protein>
<proteinExistence type="predicted"/>
<evidence type="ECO:0000313" key="1">
    <source>
        <dbReference type="EMBL" id="KAF9648814.1"/>
    </source>
</evidence>
<keyword evidence="1" id="KW-0645">Protease</keyword>
<reference evidence="1" key="1">
    <citation type="submission" date="2019-10" db="EMBL/GenBank/DDBJ databases">
        <authorList>
            <consortium name="DOE Joint Genome Institute"/>
            <person name="Kuo A."/>
            <person name="Miyauchi S."/>
            <person name="Kiss E."/>
            <person name="Drula E."/>
            <person name="Kohler A."/>
            <person name="Sanchez-Garcia M."/>
            <person name="Andreopoulos B."/>
            <person name="Barry K.W."/>
            <person name="Bonito G."/>
            <person name="Buee M."/>
            <person name="Carver A."/>
            <person name="Chen C."/>
            <person name="Cichocki N."/>
            <person name="Clum A."/>
            <person name="Culley D."/>
            <person name="Crous P.W."/>
            <person name="Fauchery L."/>
            <person name="Girlanda M."/>
            <person name="Hayes R."/>
            <person name="Keri Z."/>
            <person name="Labutti K."/>
            <person name="Lipzen A."/>
            <person name="Lombard V."/>
            <person name="Magnuson J."/>
            <person name="Maillard F."/>
            <person name="Morin E."/>
            <person name="Murat C."/>
            <person name="Nolan M."/>
            <person name="Ohm R."/>
            <person name="Pangilinan J."/>
            <person name="Pereira M."/>
            <person name="Perotto S."/>
            <person name="Peter M."/>
            <person name="Riley R."/>
            <person name="Sitrit Y."/>
            <person name="Stielow B."/>
            <person name="Szollosi G."/>
            <person name="Zifcakova L."/>
            <person name="Stursova M."/>
            <person name="Spatafora J.W."/>
            <person name="Tedersoo L."/>
            <person name="Vaario L.-M."/>
            <person name="Yamada A."/>
            <person name="Yan M."/>
            <person name="Wang P."/>
            <person name="Xu J."/>
            <person name="Bruns T."/>
            <person name="Baldrian P."/>
            <person name="Vilgalys R."/>
            <person name="Henrissat B."/>
            <person name="Grigoriev I.V."/>
            <person name="Hibbett D."/>
            <person name="Nagy L.G."/>
            <person name="Martin F.M."/>
        </authorList>
    </citation>
    <scope>NUCLEOTIDE SEQUENCE</scope>
    <source>
        <strain evidence="1">P2</strain>
    </source>
</reference>
<sequence length="504" mass="53610">MQLAFSSSFLLVALLFAIAQVEASPVMRSRTVTLPLKRLPQQIGVHPTVLLQQHINRSHRRHARMVGVGGPSTTELEKRLQKRLNLAKPPKYDKRYNRSGARTHLSLISMETGAKIVTRMGKRSIRAAIGGDNLKATPDQGFPKAALDAANAGDLTKANKPTAPNSIGLDVEQVYYLPANDVGYIATIQAGTPPRDFSVLMDSGSADFWIGGEGCQSQSGGDCGNHVFLGQQSSTTFRDSGKVFQVTYGSGQVQGNIVSDNLNIAGLALVKHVFGVALVESQDFSGNATKFDGLMGLAQSTLSNQRVLTPVESLAKQGLISEAITSYKISRVSDGLNDGEITFGGLDQSKFDPSTLVTFQNINQNGFWEGDVTVSVDSQDLGLQGRTAILDTGTTLIIAPPADADAVHAKIPGTKTDGQGGFVIPCTNTAVVSLTFGGQAFDINPIDLLFAPVDPNNLQGDCLSGITSGQIGGPQQWLVGDVFLKNAYFSHNVNKNQISLAKLV</sequence>
<dbReference type="Proteomes" id="UP000886501">
    <property type="component" value="Unassembled WGS sequence"/>
</dbReference>
<comment type="caution">
    <text evidence="1">The sequence shown here is derived from an EMBL/GenBank/DDBJ whole genome shotgun (WGS) entry which is preliminary data.</text>
</comment>
<evidence type="ECO:0000313" key="2">
    <source>
        <dbReference type="Proteomes" id="UP000886501"/>
    </source>
</evidence>
<organism evidence="1 2">
    <name type="scientific">Thelephora ganbajun</name>
    <name type="common">Ganba fungus</name>
    <dbReference type="NCBI Taxonomy" id="370292"/>
    <lineage>
        <taxon>Eukaryota</taxon>
        <taxon>Fungi</taxon>
        <taxon>Dikarya</taxon>
        <taxon>Basidiomycota</taxon>
        <taxon>Agaricomycotina</taxon>
        <taxon>Agaricomycetes</taxon>
        <taxon>Thelephorales</taxon>
        <taxon>Thelephoraceae</taxon>
        <taxon>Thelephora</taxon>
    </lineage>
</organism>